<accession>A0A7D4B9N7</accession>
<keyword evidence="2" id="KW-0812">Transmembrane</keyword>
<dbReference type="Pfam" id="PF13692">
    <property type="entry name" value="Glyco_trans_1_4"/>
    <property type="match status" value="1"/>
</dbReference>
<gene>
    <name evidence="4" type="ORF">FHG85_00455</name>
</gene>
<keyword evidence="2" id="KW-1133">Transmembrane helix</keyword>
<sequence>MKNLKRISIYTNSDFPYGGPAENFVRQMVFGIKENGINVDIVLVKGKITEHLRDSQIFCKNLLFLKRPKNNLLKVLQLILIQLKLPFSILYNRCFRKSRIFILYGLEYFYFTLPFLLMRIILRIKVYRVITDRYPIHVISPKWWKKPKLFFYNIQYKFIDKYLDGLICLSSYLKKDAIKNGVKSNKIIVIPHFIDISSFYSVSNFSNSNDNSKIRIGMCGTLNEQNGILELLYAYKKVLSGYANVELLLVGPIKKEIIERIKNIFNYKDINSIILTGKVDSQKVPELLNSCDILVNPRKSGVVAEAGFPTKLGEYLATKKPVVATAVGDLKNYFKDKKELILVNPDSADSLARGIIFLIENKHIANEICLNGYNWALNNLDYKKSSKKLLDFIFNTELTL</sequence>
<dbReference type="RefSeq" id="WP_173072315.1">
    <property type="nucleotide sequence ID" value="NZ_CP041345.1"/>
</dbReference>
<dbReference type="GO" id="GO:0016757">
    <property type="term" value="F:glycosyltransferase activity"/>
    <property type="evidence" value="ECO:0007669"/>
    <property type="project" value="TreeGrafter"/>
</dbReference>
<dbReference type="KEGG" id="ttz:FHG85_00455"/>
<dbReference type="SUPFAM" id="SSF53756">
    <property type="entry name" value="UDP-Glycosyltransferase/glycogen phosphorylase"/>
    <property type="match status" value="1"/>
</dbReference>
<dbReference type="CDD" id="cd03801">
    <property type="entry name" value="GT4_PimA-like"/>
    <property type="match status" value="1"/>
</dbReference>
<feature type="domain" description="Glycosyltransferase subfamily 4-like N-terminal" evidence="3">
    <location>
        <begin position="21"/>
        <end position="197"/>
    </location>
</feature>
<organism evidence="4 5">
    <name type="scientific">Tenuifilum thalassicum</name>
    <dbReference type="NCBI Taxonomy" id="2590900"/>
    <lineage>
        <taxon>Bacteria</taxon>
        <taxon>Pseudomonadati</taxon>
        <taxon>Bacteroidota</taxon>
        <taxon>Bacteroidia</taxon>
        <taxon>Bacteroidales</taxon>
        <taxon>Tenuifilaceae</taxon>
        <taxon>Tenuifilum</taxon>
    </lineage>
</organism>
<dbReference type="AlphaFoldDB" id="A0A7D4B9N7"/>
<dbReference type="InterPro" id="IPR028098">
    <property type="entry name" value="Glyco_trans_4-like_N"/>
</dbReference>
<dbReference type="GO" id="GO:0009103">
    <property type="term" value="P:lipopolysaccharide biosynthetic process"/>
    <property type="evidence" value="ECO:0007669"/>
    <property type="project" value="TreeGrafter"/>
</dbReference>
<keyword evidence="5" id="KW-1185">Reference proteome</keyword>
<dbReference type="PANTHER" id="PTHR46401">
    <property type="entry name" value="GLYCOSYLTRANSFERASE WBBK-RELATED"/>
    <property type="match status" value="1"/>
</dbReference>
<keyword evidence="2" id="KW-0472">Membrane</keyword>
<dbReference type="Proteomes" id="UP000500961">
    <property type="component" value="Chromosome"/>
</dbReference>
<evidence type="ECO:0000313" key="5">
    <source>
        <dbReference type="Proteomes" id="UP000500961"/>
    </source>
</evidence>
<evidence type="ECO:0000256" key="1">
    <source>
        <dbReference type="ARBA" id="ARBA00022679"/>
    </source>
</evidence>
<proteinExistence type="predicted"/>
<dbReference type="Gene3D" id="3.40.50.2000">
    <property type="entry name" value="Glycogen Phosphorylase B"/>
    <property type="match status" value="2"/>
</dbReference>
<name>A0A7D4B9N7_9BACT</name>
<dbReference type="PANTHER" id="PTHR46401:SF2">
    <property type="entry name" value="GLYCOSYLTRANSFERASE WBBK-RELATED"/>
    <property type="match status" value="1"/>
</dbReference>
<dbReference type="Pfam" id="PF13439">
    <property type="entry name" value="Glyco_transf_4"/>
    <property type="match status" value="1"/>
</dbReference>
<reference evidence="4 5" key="1">
    <citation type="submission" date="2019-07" db="EMBL/GenBank/DDBJ databases">
        <title>Thalassofilum flectens gen. nov., sp. nov., a novel moderate thermophilic anaerobe from a shallow sea hot spring in Kunashir Island (Russia), representing a new family in the order Bacteroidales, and proposal of Thalassofilacea fam. nov.</title>
        <authorList>
            <person name="Kochetkova T.V."/>
            <person name="Podosokorskaya O.A."/>
            <person name="Novikov A."/>
            <person name="Elcheninov A.G."/>
            <person name="Toshchakov S.V."/>
            <person name="Kublanov I.V."/>
        </authorList>
    </citation>
    <scope>NUCLEOTIDE SEQUENCE [LARGE SCALE GENOMIC DNA]</scope>
    <source>
        <strain evidence="4 5">38-H</strain>
    </source>
</reference>
<dbReference type="EMBL" id="CP041345">
    <property type="protein sequence ID" value="QKG78800.1"/>
    <property type="molecule type" value="Genomic_DNA"/>
</dbReference>
<feature type="transmembrane region" description="Helical" evidence="2">
    <location>
        <begin position="101"/>
        <end position="122"/>
    </location>
</feature>
<evidence type="ECO:0000313" key="4">
    <source>
        <dbReference type="EMBL" id="QKG78800.1"/>
    </source>
</evidence>
<protein>
    <submittedName>
        <fullName evidence="4">Glycosyltransferase family 4 protein</fullName>
    </submittedName>
</protein>
<evidence type="ECO:0000259" key="3">
    <source>
        <dbReference type="Pfam" id="PF13439"/>
    </source>
</evidence>
<evidence type="ECO:0000256" key="2">
    <source>
        <dbReference type="SAM" id="Phobius"/>
    </source>
</evidence>
<keyword evidence="1 4" id="KW-0808">Transferase</keyword>